<dbReference type="InterPro" id="IPR002901">
    <property type="entry name" value="MGlyc_endo_b_GlcNAc-like_dom"/>
</dbReference>
<dbReference type="GO" id="GO:0004040">
    <property type="term" value="F:amidase activity"/>
    <property type="evidence" value="ECO:0007669"/>
    <property type="project" value="InterPro"/>
</dbReference>
<dbReference type="EMBL" id="FXWH01000001">
    <property type="protein sequence ID" value="SMQ65577.1"/>
    <property type="molecule type" value="Genomic_DNA"/>
</dbReference>
<accession>A0A1Y6ESQ1</accession>
<gene>
    <name evidence="2" type="ORF">SAMN06297229_1303</name>
</gene>
<dbReference type="OrthoDB" id="9788155at2"/>
<organism evidence="2 3">
    <name type="scientific">Pseudidiomarina planktonica</name>
    <dbReference type="NCBI Taxonomy" id="1323738"/>
    <lineage>
        <taxon>Bacteria</taxon>
        <taxon>Pseudomonadati</taxon>
        <taxon>Pseudomonadota</taxon>
        <taxon>Gammaproteobacteria</taxon>
        <taxon>Alteromonadales</taxon>
        <taxon>Idiomarinaceae</taxon>
        <taxon>Pseudidiomarina</taxon>
    </lineage>
</organism>
<feature type="domain" description="Mannosyl-glycoprotein endo-beta-N-acetylglucosamidase-like" evidence="1">
    <location>
        <begin position="129"/>
        <end position="260"/>
    </location>
</feature>
<keyword evidence="3" id="KW-1185">Reference proteome</keyword>
<dbReference type="RefSeq" id="WP_086434394.1">
    <property type="nucleotide sequence ID" value="NZ_FXWH01000001.1"/>
</dbReference>
<evidence type="ECO:0000259" key="1">
    <source>
        <dbReference type="Pfam" id="PF01832"/>
    </source>
</evidence>
<evidence type="ECO:0000313" key="3">
    <source>
        <dbReference type="Proteomes" id="UP000194450"/>
    </source>
</evidence>
<sequence>MTRFLLGFASAVVLIGALTLPWWTSNDSVAIDTMSPSVNVPQVEIKTEVPDFTEIQDTRQRKQSFFEFLMPAVIAENARIEAQRARLMALAGQIDSGETLNSAEQRAFVQLADEYDVDLEENSQKDALQLLKRRVDTIPEAMILVQAANESGWGSSRFATEGLNFFGQWCFRKGCGLVPSGRDEDGRHEVAKFDSVNASVRSYLRNINTHPAYLELRQIREQHRRNGEKATSTDLTQGLISYSERREEYIEELNAMIRVNRSLIREVSAISLN</sequence>
<reference evidence="3" key="1">
    <citation type="submission" date="2017-04" db="EMBL/GenBank/DDBJ databases">
        <authorList>
            <person name="Varghese N."/>
            <person name="Submissions S."/>
        </authorList>
    </citation>
    <scope>NUCLEOTIDE SEQUENCE [LARGE SCALE GENOMIC DNA]</scope>
</reference>
<dbReference type="Gene3D" id="1.10.530.10">
    <property type="match status" value="1"/>
</dbReference>
<dbReference type="Pfam" id="PF01832">
    <property type="entry name" value="Glucosaminidase"/>
    <property type="match status" value="1"/>
</dbReference>
<evidence type="ECO:0000313" key="2">
    <source>
        <dbReference type="EMBL" id="SMQ65577.1"/>
    </source>
</evidence>
<name>A0A1Y6ESQ1_9GAMM</name>
<dbReference type="AlphaFoldDB" id="A0A1Y6ESQ1"/>
<dbReference type="PANTHER" id="PTHR40572:SF1">
    <property type="entry name" value="PROTEIN BAX"/>
    <property type="match status" value="1"/>
</dbReference>
<dbReference type="PANTHER" id="PTHR40572">
    <property type="entry name" value="PROTEIN BAX"/>
    <property type="match status" value="1"/>
</dbReference>
<dbReference type="Proteomes" id="UP000194450">
    <property type="component" value="Unassembled WGS sequence"/>
</dbReference>
<dbReference type="InterPro" id="IPR053195">
    <property type="entry name" value="Bax-like"/>
</dbReference>
<protein>
    <submittedName>
        <fullName evidence="2">Bax protein</fullName>
    </submittedName>
</protein>
<proteinExistence type="predicted"/>